<protein>
    <submittedName>
        <fullName evidence="1">Uncharacterized protein</fullName>
    </submittedName>
</protein>
<organism evidence="1 2">
    <name type="scientific">Dermacentor silvarum</name>
    <name type="common">Tick</name>
    <dbReference type="NCBI Taxonomy" id="543639"/>
    <lineage>
        <taxon>Eukaryota</taxon>
        <taxon>Metazoa</taxon>
        <taxon>Ecdysozoa</taxon>
        <taxon>Arthropoda</taxon>
        <taxon>Chelicerata</taxon>
        <taxon>Arachnida</taxon>
        <taxon>Acari</taxon>
        <taxon>Parasitiformes</taxon>
        <taxon>Ixodida</taxon>
        <taxon>Ixodoidea</taxon>
        <taxon>Ixodidae</taxon>
        <taxon>Rhipicephalinae</taxon>
        <taxon>Dermacentor</taxon>
    </lineage>
</organism>
<accession>A0ACB8CNA0</accession>
<gene>
    <name evidence="1" type="ORF">HPB49_023232</name>
</gene>
<proteinExistence type="predicted"/>
<evidence type="ECO:0000313" key="2">
    <source>
        <dbReference type="Proteomes" id="UP000821865"/>
    </source>
</evidence>
<sequence length="848" mass="96369">MKAFCGVKLQPGAICDGTRGYCDVFQKCRRSDEQGPLTRLEQALFGRRTINSVRDYIIAHPFFAAVYLVLFVAIMVLFFRCFSLHTPSNNPHKPSRKLKETLRNPKSFFFFRNFALCDLPPSWVCAVIKGFRININRTPRASNEARVLELEIEEAELKQAFGNERWSRVCHWRQRMRSRVQKRTRFLGGQDTIGETVWKPILCLAIVFLLLAGIIAFLLITKENSSGTLQHCKLLMCTDPYEALGSLLNYTVKPCDDMYAHVCSRWTSNAEHAGFLQESLDYYLTKMHDIFETSDVNAVGEGLIDGLRTGGILFSQCLAAMKGKELIQKESVVLMQELFLKRIIDSKTPTEAVREGTEISFTFNLNGLLTLRPQRTDTTVVMYAFKGSAVKTSLPATADVKQCVSDFLTSTAIVTDVRTVANAVLLLDRIVATYHSRAKSLHKKIPARLLGEVSPTLKALVANPMERLTKMSSLSEGYLLVRDYESTVDLVRFFTRPSGLHISWYLVVQMLVDLLLFDYVGRYELNDKWQALRACSGVVNKALSHVWSSLSRQMMLNKTSRDPITELFENVRMELTSNNSYLHKFVSDTTFSRLRHALGNISFVSNRELLEHQRKLVLGSSLLTPSNQPFVRSYVDVRQKTRSVSLTWPPGVLCDIAAILELELTPSYRDETNSLFLSTALEMPHVFYSDDTARMLNYGVLGAAVARELILAVVPGAQLDERRALWTSEAARQLLNRMKCYVDTAVAHHKRNETDDFKLELFPWLMSARVAYDALRRHFRFSQLDNSTWKTVQRQFFLRFCLAACQSSNATVVSARDKCIWPLSGNPAFTEAFDCPDTSRMSRQVCRT</sequence>
<name>A0ACB8CNA0_DERSI</name>
<dbReference type="EMBL" id="CM023475">
    <property type="protein sequence ID" value="KAH7946324.1"/>
    <property type="molecule type" value="Genomic_DNA"/>
</dbReference>
<keyword evidence="2" id="KW-1185">Reference proteome</keyword>
<evidence type="ECO:0000313" key="1">
    <source>
        <dbReference type="EMBL" id="KAH7946324.1"/>
    </source>
</evidence>
<dbReference type="Proteomes" id="UP000821865">
    <property type="component" value="Chromosome 6"/>
</dbReference>
<comment type="caution">
    <text evidence="1">The sequence shown here is derived from an EMBL/GenBank/DDBJ whole genome shotgun (WGS) entry which is preliminary data.</text>
</comment>
<reference evidence="1" key="1">
    <citation type="submission" date="2020-05" db="EMBL/GenBank/DDBJ databases">
        <title>Large-scale comparative analyses of tick genomes elucidate their genetic diversity and vector capacities.</title>
        <authorList>
            <person name="Jia N."/>
            <person name="Wang J."/>
            <person name="Shi W."/>
            <person name="Du L."/>
            <person name="Sun Y."/>
            <person name="Zhan W."/>
            <person name="Jiang J."/>
            <person name="Wang Q."/>
            <person name="Zhang B."/>
            <person name="Ji P."/>
            <person name="Sakyi L.B."/>
            <person name="Cui X."/>
            <person name="Yuan T."/>
            <person name="Jiang B."/>
            <person name="Yang W."/>
            <person name="Lam T.T.-Y."/>
            <person name="Chang Q."/>
            <person name="Ding S."/>
            <person name="Wang X."/>
            <person name="Zhu J."/>
            <person name="Ruan X."/>
            <person name="Zhao L."/>
            <person name="Wei J."/>
            <person name="Que T."/>
            <person name="Du C."/>
            <person name="Cheng J."/>
            <person name="Dai P."/>
            <person name="Han X."/>
            <person name="Huang E."/>
            <person name="Gao Y."/>
            <person name="Liu J."/>
            <person name="Shao H."/>
            <person name="Ye R."/>
            <person name="Li L."/>
            <person name="Wei W."/>
            <person name="Wang X."/>
            <person name="Wang C."/>
            <person name="Yang T."/>
            <person name="Huo Q."/>
            <person name="Li W."/>
            <person name="Guo W."/>
            <person name="Chen H."/>
            <person name="Zhou L."/>
            <person name="Ni X."/>
            <person name="Tian J."/>
            <person name="Zhou Y."/>
            <person name="Sheng Y."/>
            <person name="Liu T."/>
            <person name="Pan Y."/>
            <person name="Xia L."/>
            <person name="Li J."/>
            <person name="Zhao F."/>
            <person name="Cao W."/>
        </authorList>
    </citation>
    <scope>NUCLEOTIDE SEQUENCE</scope>
    <source>
        <strain evidence="1">Dsil-2018</strain>
    </source>
</reference>